<evidence type="ECO:0000256" key="7">
    <source>
        <dbReference type="ARBA" id="ARBA00023128"/>
    </source>
</evidence>
<dbReference type="PANTHER" id="PTHR45683">
    <property type="entry name" value="MITOCHONDRIAL NICOTINAMIDE ADENINE DINUCLEOTIDE TRANSPORTER 1-RELATED-RELATED"/>
    <property type="match status" value="1"/>
</dbReference>
<feature type="region of interest" description="Disordered" evidence="11">
    <location>
        <begin position="293"/>
        <end position="360"/>
    </location>
</feature>
<dbReference type="Pfam" id="PF00153">
    <property type="entry name" value="Mito_carr"/>
    <property type="match status" value="4"/>
</dbReference>
<reference evidence="12" key="1">
    <citation type="submission" date="2023-02" db="EMBL/GenBank/DDBJ databases">
        <title>Identification and recombinant expression of a fungal hydrolase from Papiliotrema laurentii that hydrolyzes apple cutin and clears colloidal polyester polyurethane.</title>
        <authorList>
            <consortium name="DOE Joint Genome Institute"/>
            <person name="Roman V.A."/>
            <person name="Bojanowski C."/>
            <person name="Crable B.R."/>
            <person name="Wagner D.N."/>
            <person name="Hung C.S."/>
            <person name="Nadeau L.J."/>
            <person name="Schratz L."/>
            <person name="Haridas S."/>
            <person name="Pangilinan J."/>
            <person name="Lipzen A."/>
            <person name="Na H."/>
            <person name="Yan M."/>
            <person name="Ng V."/>
            <person name="Grigoriev I.V."/>
            <person name="Spatafora J.W."/>
            <person name="Barlow D."/>
            <person name="Biffinger J."/>
            <person name="Kelley-Loughnane N."/>
            <person name="Varaljay V.A."/>
            <person name="Crookes-Goodson W.J."/>
        </authorList>
    </citation>
    <scope>NUCLEOTIDE SEQUENCE</scope>
    <source>
        <strain evidence="12">5307AH</strain>
    </source>
</reference>
<dbReference type="PROSITE" id="PS50920">
    <property type="entry name" value="SOLCAR"/>
    <property type="match status" value="3"/>
</dbReference>
<feature type="compositionally biased region" description="Low complexity" evidence="11">
    <location>
        <begin position="299"/>
        <end position="325"/>
    </location>
</feature>
<accession>A0AAD9FKX5</accession>
<evidence type="ECO:0000256" key="6">
    <source>
        <dbReference type="ARBA" id="ARBA00022989"/>
    </source>
</evidence>
<evidence type="ECO:0000256" key="9">
    <source>
        <dbReference type="PROSITE-ProRule" id="PRU00282"/>
    </source>
</evidence>
<evidence type="ECO:0000256" key="5">
    <source>
        <dbReference type="ARBA" id="ARBA00022737"/>
    </source>
</evidence>
<dbReference type="GO" id="GO:0015215">
    <property type="term" value="F:nucleotide transmembrane transporter activity"/>
    <property type="evidence" value="ECO:0007669"/>
    <property type="project" value="UniProtKB-ARBA"/>
</dbReference>
<evidence type="ECO:0000256" key="11">
    <source>
        <dbReference type="SAM" id="MobiDB-lite"/>
    </source>
</evidence>
<evidence type="ECO:0000256" key="10">
    <source>
        <dbReference type="RuleBase" id="RU000488"/>
    </source>
</evidence>
<keyword evidence="13" id="KW-1185">Reference proteome</keyword>
<comment type="similarity">
    <text evidence="2 10">Belongs to the mitochondrial carrier (TC 2.A.29) family.</text>
</comment>
<dbReference type="InterPro" id="IPR002067">
    <property type="entry name" value="MCP"/>
</dbReference>
<gene>
    <name evidence="12" type="ORF">DB88DRAFT_334745</name>
</gene>
<keyword evidence="4 9" id="KW-0812">Transmembrane</keyword>
<organism evidence="12 13">
    <name type="scientific">Papiliotrema laurentii</name>
    <name type="common">Cryptococcus laurentii</name>
    <dbReference type="NCBI Taxonomy" id="5418"/>
    <lineage>
        <taxon>Eukaryota</taxon>
        <taxon>Fungi</taxon>
        <taxon>Dikarya</taxon>
        <taxon>Basidiomycota</taxon>
        <taxon>Agaricomycotina</taxon>
        <taxon>Tremellomycetes</taxon>
        <taxon>Tremellales</taxon>
        <taxon>Rhynchogastremaceae</taxon>
        <taxon>Papiliotrema</taxon>
    </lineage>
</organism>
<protein>
    <submittedName>
        <fullName evidence="12">Mitochondrial carrier domain-containing protein</fullName>
    </submittedName>
</protein>
<keyword evidence="7" id="KW-0496">Mitochondrion</keyword>
<dbReference type="InterPro" id="IPR018108">
    <property type="entry name" value="MCP_transmembrane"/>
</dbReference>
<dbReference type="InterPro" id="IPR023395">
    <property type="entry name" value="MCP_dom_sf"/>
</dbReference>
<feature type="region of interest" description="Disordered" evidence="11">
    <location>
        <begin position="1"/>
        <end position="41"/>
    </location>
</feature>
<evidence type="ECO:0000313" key="12">
    <source>
        <dbReference type="EMBL" id="KAK1923125.1"/>
    </source>
</evidence>
<dbReference type="EMBL" id="JAODAN010000007">
    <property type="protein sequence ID" value="KAK1923125.1"/>
    <property type="molecule type" value="Genomic_DNA"/>
</dbReference>
<evidence type="ECO:0000313" key="13">
    <source>
        <dbReference type="Proteomes" id="UP001182556"/>
    </source>
</evidence>
<sequence length="417" mass="45238">MAPVSRDGTSEATSSRTPALRPSSAISPPSPPSSPRRIPIPGTSISFSIPREFHSMTAGAGAGLVSSIVTCPLDVVKTRLQAQHLATTAKEYEGVRLTVIRIWRQAGFRGFYRGLGPTLGGYLPTWGIYFTVYDLVKDRLGDWSRSGMDGQSGRAESALLHVVAAMTAGATGTVMTNPLWVVKTRFMAQVVLPPSEAKYRNTLDAIRTIYRTEGFRAFYKGLLPSLMGVSHVAVQFPLYEKAKSWADQGGGDHSSLSPTTILACSAFSKMVASLITYPHEVLRTRIQIQRQHYPPVDAPSSSPSSSQSYKAAGPVTPTGSSSGPPRLFPGSHHTLYSPLVAGADPPPPPPSRAHPVPETHARWWKGRKGGVIDTCIKIKRQDGWRGFYRGLSINLVRTVPNSAVTMLTYELIMRRLS</sequence>
<comment type="subcellular location">
    <subcellularLocation>
        <location evidence="1">Mitochondrion membrane</location>
        <topology evidence="1">Multi-pass membrane protein</topology>
    </subcellularLocation>
</comment>
<keyword evidence="6" id="KW-1133">Transmembrane helix</keyword>
<evidence type="ECO:0000256" key="1">
    <source>
        <dbReference type="ARBA" id="ARBA00004225"/>
    </source>
</evidence>
<evidence type="ECO:0000256" key="2">
    <source>
        <dbReference type="ARBA" id="ARBA00006375"/>
    </source>
</evidence>
<dbReference type="AlphaFoldDB" id="A0AAD9FKX5"/>
<name>A0AAD9FKX5_PAPLA</name>
<dbReference type="SUPFAM" id="SSF103506">
    <property type="entry name" value="Mitochondrial carrier"/>
    <property type="match status" value="1"/>
</dbReference>
<dbReference type="Proteomes" id="UP001182556">
    <property type="component" value="Unassembled WGS sequence"/>
</dbReference>
<evidence type="ECO:0000256" key="4">
    <source>
        <dbReference type="ARBA" id="ARBA00022692"/>
    </source>
</evidence>
<dbReference type="FunFam" id="1.50.40.10:FF:000154">
    <property type="entry name" value="Unplaced genomic scaffold supercont2.19, whole genome shotgun sequence"/>
    <property type="match status" value="1"/>
</dbReference>
<keyword evidence="3 10" id="KW-0813">Transport</keyword>
<dbReference type="PRINTS" id="PR00926">
    <property type="entry name" value="MITOCARRIER"/>
</dbReference>
<keyword evidence="8 9" id="KW-0472">Membrane</keyword>
<proteinExistence type="inferred from homology"/>
<comment type="caution">
    <text evidence="12">The sequence shown here is derived from an EMBL/GenBank/DDBJ whole genome shotgun (WGS) entry which is preliminary data.</text>
</comment>
<feature type="repeat" description="Solcar" evidence="9">
    <location>
        <begin position="156"/>
        <end position="245"/>
    </location>
</feature>
<keyword evidence="5" id="KW-0677">Repeat</keyword>
<feature type="repeat" description="Solcar" evidence="9">
    <location>
        <begin position="50"/>
        <end position="139"/>
    </location>
</feature>
<feature type="repeat" description="Solcar" evidence="9">
    <location>
        <begin position="333"/>
        <end position="415"/>
    </location>
</feature>
<evidence type="ECO:0000256" key="8">
    <source>
        <dbReference type="ARBA" id="ARBA00023136"/>
    </source>
</evidence>
<dbReference type="GO" id="GO:0031966">
    <property type="term" value="C:mitochondrial membrane"/>
    <property type="evidence" value="ECO:0007669"/>
    <property type="project" value="UniProtKB-SubCell"/>
</dbReference>
<dbReference type="InterPro" id="IPR044712">
    <property type="entry name" value="SLC25A32-like"/>
</dbReference>
<evidence type="ECO:0000256" key="3">
    <source>
        <dbReference type="ARBA" id="ARBA00022448"/>
    </source>
</evidence>
<dbReference type="Gene3D" id="1.50.40.10">
    <property type="entry name" value="Mitochondrial carrier domain"/>
    <property type="match status" value="2"/>
</dbReference>